<evidence type="ECO:0000313" key="1">
    <source>
        <dbReference type="EMBL" id="QHS99863.1"/>
    </source>
</evidence>
<organism evidence="1">
    <name type="scientific">viral metagenome</name>
    <dbReference type="NCBI Taxonomy" id="1070528"/>
    <lineage>
        <taxon>unclassified sequences</taxon>
        <taxon>metagenomes</taxon>
        <taxon>organismal metagenomes</taxon>
    </lineage>
</organism>
<name>A0A6C0C8N5_9ZZZZ</name>
<accession>A0A6C0C8N5</accession>
<protein>
    <submittedName>
        <fullName evidence="1">Uncharacterized protein</fullName>
    </submittedName>
</protein>
<sequence length="243" mass="27962">MEQQSDVNIAVIACQNLRVKRQEDNNNNINDLLLKEGLSENELKRKCNGKEYDRLLSDINKVQLYTFDDIITKCKIDPVFRNVISRTISINSVRQCGKDEKYIVDKCNETTSKYGVNIINMNNSELRPLKGSPILVSKLDIKEKRYSKDDCLKSFDYEISGRKEGYVFAKVCYGSGGGQDGVFIEANYFGEWASEYGMDGKLYCILIDTDQTTKFNNLKNKFSNYNNIHVVDHMDLQRLLINQ</sequence>
<dbReference type="EMBL" id="MN739349">
    <property type="protein sequence ID" value="QHS99863.1"/>
    <property type="molecule type" value="Genomic_DNA"/>
</dbReference>
<reference evidence="1" key="1">
    <citation type="journal article" date="2020" name="Nature">
        <title>Giant virus diversity and host interactions through global metagenomics.</title>
        <authorList>
            <person name="Schulz F."/>
            <person name="Roux S."/>
            <person name="Paez-Espino D."/>
            <person name="Jungbluth S."/>
            <person name="Walsh D.A."/>
            <person name="Denef V.J."/>
            <person name="McMahon K.D."/>
            <person name="Konstantinidis K.T."/>
            <person name="Eloe-Fadrosh E.A."/>
            <person name="Kyrpides N.C."/>
            <person name="Woyke T."/>
        </authorList>
    </citation>
    <scope>NUCLEOTIDE SEQUENCE</scope>
    <source>
        <strain evidence="1">GVMAG-M-3300020187-37</strain>
    </source>
</reference>
<proteinExistence type="predicted"/>
<dbReference type="AlphaFoldDB" id="A0A6C0C8N5"/>